<dbReference type="AlphaFoldDB" id="A0A0F5QEC3"/>
<organism evidence="1 2">
    <name type="scientific">Devosia epidermidihirudinis</name>
    <dbReference type="NCBI Taxonomy" id="1293439"/>
    <lineage>
        <taxon>Bacteria</taxon>
        <taxon>Pseudomonadati</taxon>
        <taxon>Pseudomonadota</taxon>
        <taxon>Alphaproteobacteria</taxon>
        <taxon>Hyphomicrobiales</taxon>
        <taxon>Devosiaceae</taxon>
        <taxon>Devosia</taxon>
    </lineage>
</organism>
<protein>
    <submittedName>
        <fullName evidence="1">Uncharacterized protein</fullName>
    </submittedName>
</protein>
<evidence type="ECO:0000313" key="2">
    <source>
        <dbReference type="Proteomes" id="UP000033411"/>
    </source>
</evidence>
<dbReference type="Proteomes" id="UP000033411">
    <property type="component" value="Unassembled WGS sequence"/>
</dbReference>
<name>A0A0F5QEC3_9HYPH</name>
<dbReference type="EMBL" id="LANJ01000011">
    <property type="protein sequence ID" value="KKC39347.1"/>
    <property type="molecule type" value="Genomic_DNA"/>
</dbReference>
<comment type="caution">
    <text evidence="1">The sequence shown here is derived from an EMBL/GenBank/DDBJ whole genome shotgun (WGS) entry which is preliminary data.</text>
</comment>
<proteinExistence type="predicted"/>
<dbReference type="PATRIC" id="fig|1293439.3.peg.314"/>
<gene>
    <name evidence="1" type="ORF">WH87_03785</name>
</gene>
<sequence>MSERTALTELANFVGRSELSSEDMSVRNRALRGITQRMLPRKRSVGDLLGVVLTLSARTRRMVQEPVAIDLDVFAPGGARAIRLSIGQR</sequence>
<reference evidence="1 2" key="1">
    <citation type="submission" date="2015-03" db="EMBL/GenBank/DDBJ databases">
        <authorList>
            <person name="Lepp D."/>
            <person name="Hassan Y.I."/>
            <person name="Li X.-Z."/>
            <person name="Zhou T."/>
        </authorList>
    </citation>
    <scope>NUCLEOTIDE SEQUENCE [LARGE SCALE GENOMIC DNA]</scope>
    <source>
        <strain evidence="1 2">E84</strain>
    </source>
</reference>
<keyword evidence="2" id="KW-1185">Reference proteome</keyword>
<accession>A0A0F5QEC3</accession>
<dbReference type="RefSeq" id="WP_046138424.1">
    <property type="nucleotide sequence ID" value="NZ_LANJ01000011.1"/>
</dbReference>
<dbReference type="STRING" id="1293439.WH87_03785"/>
<evidence type="ECO:0000313" key="1">
    <source>
        <dbReference type="EMBL" id="KKC39347.1"/>
    </source>
</evidence>
<dbReference type="OrthoDB" id="7949660at2"/>